<dbReference type="InterPro" id="IPR015421">
    <property type="entry name" value="PyrdxlP-dep_Trfase_major"/>
</dbReference>
<dbReference type="SUPFAM" id="SSF53383">
    <property type="entry name" value="PLP-dependent transferases"/>
    <property type="match status" value="1"/>
</dbReference>
<feature type="domain" description="Aminotransferase class V" evidence="1">
    <location>
        <begin position="24"/>
        <end position="419"/>
    </location>
</feature>
<reference evidence="2" key="1">
    <citation type="journal article" date="2020" name="Stud. Mycol.">
        <title>101 Dothideomycetes genomes: a test case for predicting lifestyles and emergence of pathogens.</title>
        <authorList>
            <person name="Haridas S."/>
            <person name="Albert R."/>
            <person name="Binder M."/>
            <person name="Bloem J."/>
            <person name="Labutti K."/>
            <person name="Salamov A."/>
            <person name="Andreopoulos B."/>
            <person name="Baker S."/>
            <person name="Barry K."/>
            <person name="Bills G."/>
            <person name="Bluhm B."/>
            <person name="Cannon C."/>
            <person name="Castanera R."/>
            <person name="Culley D."/>
            <person name="Daum C."/>
            <person name="Ezra D."/>
            <person name="Gonzalez J."/>
            <person name="Henrissat B."/>
            <person name="Kuo A."/>
            <person name="Liang C."/>
            <person name="Lipzen A."/>
            <person name="Lutzoni F."/>
            <person name="Magnuson J."/>
            <person name="Mondo S."/>
            <person name="Nolan M."/>
            <person name="Ohm R."/>
            <person name="Pangilinan J."/>
            <person name="Park H.-J."/>
            <person name="Ramirez L."/>
            <person name="Alfaro M."/>
            <person name="Sun H."/>
            <person name="Tritt A."/>
            <person name="Yoshinaga Y."/>
            <person name="Zwiers L.-H."/>
            <person name="Turgeon B."/>
            <person name="Goodwin S."/>
            <person name="Spatafora J."/>
            <person name="Crous P."/>
            <person name="Grigoriev I."/>
        </authorList>
    </citation>
    <scope>NUCLEOTIDE SEQUENCE</scope>
    <source>
        <strain evidence="2">CBS 115976</strain>
    </source>
</reference>
<evidence type="ECO:0000259" key="1">
    <source>
        <dbReference type="Pfam" id="PF00266"/>
    </source>
</evidence>
<evidence type="ECO:0000313" key="3">
    <source>
        <dbReference type="Proteomes" id="UP000799302"/>
    </source>
</evidence>
<dbReference type="Proteomes" id="UP000799302">
    <property type="component" value="Unassembled WGS sequence"/>
</dbReference>
<keyword evidence="2" id="KW-0456">Lyase</keyword>
<accession>A0A6A6U8X1</accession>
<dbReference type="Pfam" id="PF00266">
    <property type="entry name" value="Aminotran_5"/>
    <property type="match status" value="1"/>
</dbReference>
<dbReference type="PANTHER" id="PTHR43586:SF21">
    <property type="entry name" value="PYRIDOXAL PHOSPHATE (PLP)-DEPENDENT ASPARTATE AMINOTRANSFERASE SUPERFAMILY"/>
    <property type="match status" value="1"/>
</dbReference>
<dbReference type="EMBL" id="MU004236">
    <property type="protein sequence ID" value="KAF2668420.1"/>
    <property type="molecule type" value="Genomic_DNA"/>
</dbReference>
<gene>
    <name evidence="2" type="ORF">BT63DRAFT_276379</name>
</gene>
<dbReference type="InterPro" id="IPR015422">
    <property type="entry name" value="PyrdxlP-dep_Trfase_small"/>
</dbReference>
<dbReference type="AlphaFoldDB" id="A0A6A6U8X1"/>
<name>A0A6A6U8X1_9PEZI</name>
<dbReference type="OrthoDB" id="420046at2759"/>
<dbReference type="PANTHER" id="PTHR43586">
    <property type="entry name" value="CYSTEINE DESULFURASE"/>
    <property type="match status" value="1"/>
</dbReference>
<dbReference type="InterPro" id="IPR000192">
    <property type="entry name" value="Aminotrans_V_dom"/>
</dbReference>
<keyword evidence="3" id="KW-1185">Reference proteome</keyword>
<organism evidence="2 3">
    <name type="scientific">Microthyrium microscopicum</name>
    <dbReference type="NCBI Taxonomy" id="703497"/>
    <lineage>
        <taxon>Eukaryota</taxon>
        <taxon>Fungi</taxon>
        <taxon>Dikarya</taxon>
        <taxon>Ascomycota</taxon>
        <taxon>Pezizomycotina</taxon>
        <taxon>Dothideomycetes</taxon>
        <taxon>Dothideomycetes incertae sedis</taxon>
        <taxon>Microthyriales</taxon>
        <taxon>Microthyriaceae</taxon>
        <taxon>Microthyrium</taxon>
    </lineage>
</organism>
<dbReference type="InterPro" id="IPR015424">
    <property type="entry name" value="PyrdxlP-dep_Trfase"/>
</dbReference>
<sequence length="432" mass="47004">MSPLNTTALRSSFPALTKNPNFIFGDNAGGSQILQASVDAVTDYLINTNIQMGSDYMPASTERCMKLAQGLAVKMFNAKSADEIVFGGSSTQNVENLARGLEGSVKEGDEIIVTWEHEANCGPWKSLAARTGATIKYWEPTLLNSKNPFSYSLDPLNLIPLITSRTRLLAFTACSNILGSILPIASIVSSARTAAASAGSPLFEVCLDCVAYAPHRRIDVQAWDVDYCIMSFYKVYGPHVGAMYVRHQQLTSSVSSIVHHFLSPEDDRIGYKLQPAGPGYESVWGTTAVVPYLEGLTEEGTLEAASEAMSAHDAELAGMLLEFLTEERQWKRGVRVVGEEKAGPDRMPTVSFVVGEGEDGEKAMKSRTVVKGFDKKGKIGIRYGHFYAFTLVSAVKPDDPSDGVVRISFVHYNTKEEVQSAIDTLKEVLYAA</sequence>
<proteinExistence type="predicted"/>
<dbReference type="GO" id="GO:0016829">
    <property type="term" value="F:lyase activity"/>
    <property type="evidence" value="ECO:0007669"/>
    <property type="project" value="UniProtKB-KW"/>
</dbReference>
<evidence type="ECO:0000313" key="2">
    <source>
        <dbReference type="EMBL" id="KAF2668420.1"/>
    </source>
</evidence>
<protein>
    <submittedName>
        <fullName evidence="2">Selenocysteine lyase</fullName>
    </submittedName>
</protein>
<dbReference type="Gene3D" id="3.40.640.10">
    <property type="entry name" value="Type I PLP-dependent aspartate aminotransferase-like (Major domain)"/>
    <property type="match status" value="1"/>
</dbReference>
<dbReference type="Gene3D" id="3.90.1150.10">
    <property type="entry name" value="Aspartate Aminotransferase, domain 1"/>
    <property type="match status" value="1"/>
</dbReference>